<dbReference type="Proteomes" id="UP000321570">
    <property type="component" value="Unassembled WGS sequence"/>
</dbReference>
<evidence type="ECO:0000313" key="2">
    <source>
        <dbReference type="Proteomes" id="UP000321570"/>
    </source>
</evidence>
<accession>A0A564YEC1</accession>
<organism evidence="1 2">
    <name type="scientific">Hymenolepis diminuta</name>
    <name type="common">Rat tapeworm</name>
    <dbReference type="NCBI Taxonomy" id="6216"/>
    <lineage>
        <taxon>Eukaryota</taxon>
        <taxon>Metazoa</taxon>
        <taxon>Spiralia</taxon>
        <taxon>Lophotrochozoa</taxon>
        <taxon>Platyhelminthes</taxon>
        <taxon>Cestoda</taxon>
        <taxon>Eucestoda</taxon>
        <taxon>Cyclophyllidea</taxon>
        <taxon>Hymenolepididae</taxon>
        <taxon>Hymenolepis</taxon>
    </lineage>
</organism>
<name>A0A564YEC1_HYMDI</name>
<evidence type="ECO:0000313" key="1">
    <source>
        <dbReference type="EMBL" id="VUZ44943.1"/>
    </source>
</evidence>
<gene>
    <name evidence="1" type="ORF">WMSIL1_LOCUS5178</name>
</gene>
<reference evidence="1 2" key="1">
    <citation type="submission" date="2019-07" db="EMBL/GenBank/DDBJ databases">
        <authorList>
            <person name="Jastrzebski P J."/>
            <person name="Paukszto L."/>
            <person name="Jastrzebski P J."/>
        </authorList>
    </citation>
    <scope>NUCLEOTIDE SEQUENCE [LARGE SCALE GENOMIC DNA]</scope>
    <source>
        <strain evidence="1 2">WMS-il1</strain>
    </source>
</reference>
<protein>
    <submittedName>
        <fullName evidence="1">Uncharacterized protein</fullName>
    </submittedName>
</protein>
<keyword evidence="2" id="KW-1185">Reference proteome</keyword>
<proteinExistence type="predicted"/>
<sequence length="85" mass="9600">ARSDAAERKKDSQKNSFAVNTPVYAHDFRLSRQWTAVVITKAHVRMIYDAEISGYGSIPYCSNKNKISSPGRSIVEDPQVICLRR</sequence>
<feature type="non-terminal residue" evidence="1">
    <location>
        <position position="1"/>
    </location>
</feature>
<dbReference type="AlphaFoldDB" id="A0A564YEC1"/>
<dbReference type="EMBL" id="CABIJS010000155">
    <property type="protein sequence ID" value="VUZ44943.1"/>
    <property type="molecule type" value="Genomic_DNA"/>
</dbReference>